<organism evidence="1 2">
    <name type="scientific">Bifidobacterium platyrrhinorum</name>
    <dbReference type="NCBI Taxonomy" id="2661628"/>
    <lineage>
        <taxon>Bacteria</taxon>
        <taxon>Bacillati</taxon>
        <taxon>Actinomycetota</taxon>
        <taxon>Actinomycetes</taxon>
        <taxon>Bifidobacteriales</taxon>
        <taxon>Bifidobacteriaceae</taxon>
        <taxon>Bifidobacterium</taxon>
    </lineage>
</organism>
<sequence>MKLTGTVSIPLGTHPLGRSHVGNISLDIPSAHDGKPSDGYVDYAGVTDYVNNTDTIVRAFNKACEAFQNAFEEAIYE</sequence>
<protein>
    <submittedName>
        <fullName evidence="1">Uncharacterized protein</fullName>
    </submittedName>
</protein>
<accession>A0A6L9SUC5</accession>
<evidence type="ECO:0000313" key="1">
    <source>
        <dbReference type="EMBL" id="NEG55433.1"/>
    </source>
</evidence>
<evidence type="ECO:0000313" key="2">
    <source>
        <dbReference type="Proteomes" id="UP000483293"/>
    </source>
</evidence>
<comment type="caution">
    <text evidence="1">The sequence shown here is derived from an EMBL/GenBank/DDBJ whole genome shotgun (WGS) entry which is preliminary data.</text>
</comment>
<keyword evidence="2" id="KW-1185">Reference proteome</keyword>
<dbReference type="RefSeq" id="WP_163197149.1">
    <property type="nucleotide sequence ID" value="NZ_WHZV01000005.1"/>
</dbReference>
<gene>
    <name evidence="1" type="ORF">GFD21_06565</name>
</gene>
<proteinExistence type="predicted"/>
<dbReference type="EMBL" id="WHZV01000005">
    <property type="protein sequence ID" value="NEG55433.1"/>
    <property type="molecule type" value="Genomic_DNA"/>
</dbReference>
<reference evidence="1 2" key="1">
    <citation type="submission" date="2019-10" db="EMBL/GenBank/DDBJ databases">
        <title>Bifidobacterium from non-human primates.</title>
        <authorList>
            <person name="Modesto M."/>
        </authorList>
    </citation>
    <scope>NUCLEOTIDE SEQUENCE [LARGE SCALE GENOMIC DNA]</scope>
    <source>
        <strain evidence="1 2">SMA15</strain>
    </source>
</reference>
<name>A0A6L9SUC5_9BIFI</name>
<dbReference type="AlphaFoldDB" id="A0A6L9SUC5"/>
<dbReference type="Proteomes" id="UP000483293">
    <property type="component" value="Unassembled WGS sequence"/>
</dbReference>